<dbReference type="InterPro" id="IPR002758">
    <property type="entry name" value="Cation_antiport_E"/>
</dbReference>
<feature type="transmembrane region" description="Helical" evidence="7">
    <location>
        <begin position="12"/>
        <end position="35"/>
    </location>
</feature>
<comment type="similarity">
    <text evidence="2">Belongs to the CPA3 antiporters (TC 2.A.63) subunit E family.</text>
</comment>
<keyword evidence="5 7" id="KW-1133">Transmembrane helix</keyword>
<evidence type="ECO:0000256" key="3">
    <source>
        <dbReference type="ARBA" id="ARBA00022475"/>
    </source>
</evidence>
<evidence type="ECO:0000256" key="7">
    <source>
        <dbReference type="SAM" id="Phobius"/>
    </source>
</evidence>
<keyword evidence="6 7" id="KW-0472">Membrane</keyword>
<proteinExistence type="inferred from homology"/>
<dbReference type="Proteomes" id="UP000198512">
    <property type="component" value="Unassembled WGS sequence"/>
</dbReference>
<comment type="caution">
    <text evidence="8">The sequence shown here is derived from an EMBL/GenBank/DDBJ whole genome shotgun (WGS) entry which is preliminary data.</text>
</comment>
<organism evidence="8 9">
    <name type="scientific">Pseudomonas cuatrocienegasensis</name>
    <dbReference type="NCBI Taxonomy" id="543360"/>
    <lineage>
        <taxon>Bacteria</taxon>
        <taxon>Pseudomonadati</taxon>
        <taxon>Pseudomonadota</taxon>
        <taxon>Gammaproteobacteria</taxon>
        <taxon>Pseudomonadales</taxon>
        <taxon>Pseudomonadaceae</taxon>
        <taxon>Pseudomonas</taxon>
    </lineage>
</organism>
<feature type="transmembrane region" description="Helical" evidence="7">
    <location>
        <begin position="56"/>
        <end position="76"/>
    </location>
</feature>
<protein>
    <submittedName>
        <fullName evidence="8">Multicomponent Na+:H+ antiporter subunit E</fullName>
    </submittedName>
</protein>
<evidence type="ECO:0000256" key="4">
    <source>
        <dbReference type="ARBA" id="ARBA00022692"/>
    </source>
</evidence>
<dbReference type="RefSeq" id="WP_069515960.1">
    <property type="nucleotide sequence ID" value="NZ_FOFP01000002.1"/>
</dbReference>
<dbReference type="EMBL" id="FOFP01000002">
    <property type="protein sequence ID" value="SEP89363.1"/>
    <property type="molecule type" value="Genomic_DNA"/>
</dbReference>
<reference evidence="8 9" key="1">
    <citation type="submission" date="2016-10" db="EMBL/GenBank/DDBJ databases">
        <authorList>
            <person name="Varghese N."/>
            <person name="Submissions S."/>
        </authorList>
    </citation>
    <scope>NUCLEOTIDE SEQUENCE [LARGE SCALE GENOMIC DNA]</scope>
    <source>
        <strain evidence="8 9">CIP 109853</strain>
    </source>
</reference>
<evidence type="ECO:0000256" key="6">
    <source>
        <dbReference type="ARBA" id="ARBA00023136"/>
    </source>
</evidence>
<keyword evidence="3" id="KW-1003">Cell membrane</keyword>
<evidence type="ECO:0000313" key="9">
    <source>
        <dbReference type="Proteomes" id="UP000198512"/>
    </source>
</evidence>
<gene>
    <name evidence="8" type="ORF">SAMN05216600_102182</name>
</gene>
<evidence type="ECO:0000313" key="8">
    <source>
        <dbReference type="EMBL" id="SEP89363.1"/>
    </source>
</evidence>
<evidence type="ECO:0000256" key="2">
    <source>
        <dbReference type="ARBA" id="ARBA00006228"/>
    </source>
</evidence>
<dbReference type="PANTHER" id="PTHR34584">
    <property type="entry name" value="NA(+)/H(+) ANTIPORTER SUBUNIT E1"/>
    <property type="match status" value="1"/>
</dbReference>
<accession>A0ABY1B4D8</accession>
<evidence type="ECO:0000256" key="1">
    <source>
        <dbReference type="ARBA" id="ARBA00004651"/>
    </source>
</evidence>
<dbReference type="PANTHER" id="PTHR34584:SF1">
    <property type="entry name" value="NA(+)_H(+) ANTIPORTER SUBUNIT E1"/>
    <property type="match status" value="1"/>
</dbReference>
<name>A0ABY1B4D8_9PSED</name>
<evidence type="ECO:0000256" key="5">
    <source>
        <dbReference type="ARBA" id="ARBA00022989"/>
    </source>
</evidence>
<keyword evidence="9" id="KW-1185">Reference proteome</keyword>
<sequence>MLVLHLALSVAAAAYFGLLHGAGILLAFIALHLLLRLLPIARSRRHTVWVERGSLFSLWFIGQVLLASVQVARLVLARRVQVEPAIVALRLQTRDERMVTLIGGLLTLTPGTLALDYRAEDDTLFIHALDARHEDEVTGMIRELERRLLHWLRPAPEASNHDR</sequence>
<keyword evidence="4 7" id="KW-0812">Transmembrane</keyword>
<comment type="subcellular location">
    <subcellularLocation>
        <location evidence="1">Cell membrane</location>
        <topology evidence="1">Multi-pass membrane protein</topology>
    </subcellularLocation>
</comment>
<dbReference type="Pfam" id="PF01899">
    <property type="entry name" value="MNHE"/>
    <property type="match status" value="1"/>
</dbReference>